<evidence type="ECO:0000256" key="2">
    <source>
        <dbReference type="SAM" id="SignalP"/>
    </source>
</evidence>
<dbReference type="STRING" id="1183438.GKIL_2278"/>
<evidence type="ECO:0000313" key="4">
    <source>
        <dbReference type="Proteomes" id="UP000017396"/>
    </source>
</evidence>
<dbReference type="AlphaFoldDB" id="U5QLN3"/>
<accession>U5QLN3</accession>
<dbReference type="EMBL" id="CP003587">
    <property type="protein sequence ID" value="AGY58524.1"/>
    <property type="molecule type" value="Genomic_DNA"/>
</dbReference>
<name>U5QLN3_GLOK1</name>
<keyword evidence="4" id="KW-1185">Reference proteome</keyword>
<dbReference type="HOGENOM" id="CLU_2034759_0_0_3"/>
<keyword evidence="2" id="KW-0732">Signal</keyword>
<gene>
    <name evidence="3" type="ORF">GKIL_2278</name>
</gene>
<evidence type="ECO:0000313" key="3">
    <source>
        <dbReference type="EMBL" id="AGY58524.1"/>
    </source>
</evidence>
<feature type="signal peptide" evidence="2">
    <location>
        <begin position="1"/>
        <end position="24"/>
    </location>
</feature>
<sequence length="121" mass="12229">MPSSIKAIALLTGLVLTVVSPLSAQERPPSPIAPSSAPTTPSKTLPEIVPCDGNTSSTGAPKDKIAVTPPADSPATDRGAVVKPPFATKGDRGAVISPDKQSGMPDNLPKCTLPAQPSQPK</sequence>
<proteinExistence type="predicted"/>
<feature type="compositionally biased region" description="Low complexity" evidence="1">
    <location>
        <begin position="33"/>
        <end position="42"/>
    </location>
</feature>
<feature type="chain" id="PRO_5004664065" evidence="2">
    <location>
        <begin position="25"/>
        <end position="121"/>
    </location>
</feature>
<organism evidence="3 4">
    <name type="scientific">Gloeobacter kilaueensis (strain ATCC BAA-2537 / CCAP 1431/1 / ULC 316 / JS1)</name>
    <dbReference type="NCBI Taxonomy" id="1183438"/>
    <lineage>
        <taxon>Bacteria</taxon>
        <taxon>Bacillati</taxon>
        <taxon>Cyanobacteriota</taxon>
        <taxon>Cyanophyceae</taxon>
        <taxon>Gloeobacterales</taxon>
        <taxon>Gloeobacteraceae</taxon>
        <taxon>Gloeobacter</taxon>
    </lineage>
</organism>
<dbReference type="KEGG" id="glj:GKIL_2278"/>
<reference evidence="3 4" key="1">
    <citation type="journal article" date="2013" name="PLoS ONE">
        <title>Cultivation and Complete Genome Sequencing of Gloeobacter kilaueensis sp. nov., from a Lava Cave in Kilauea Caldera, Hawai'i.</title>
        <authorList>
            <person name="Saw J.H."/>
            <person name="Schatz M."/>
            <person name="Brown M.V."/>
            <person name="Kunkel D.D."/>
            <person name="Foster J.S."/>
            <person name="Shick H."/>
            <person name="Christensen S."/>
            <person name="Hou S."/>
            <person name="Wan X."/>
            <person name="Donachie S.P."/>
        </authorList>
    </citation>
    <scope>NUCLEOTIDE SEQUENCE [LARGE SCALE GENOMIC DNA]</scope>
    <source>
        <strain evidence="4">JS</strain>
    </source>
</reference>
<protein>
    <submittedName>
        <fullName evidence="3">Uncharacterized protein</fullName>
    </submittedName>
</protein>
<dbReference type="RefSeq" id="WP_023173684.1">
    <property type="nucleotide sequence ID" value="NC_022600.1"/>
</dbReference>
<evidence type="ECO:0000256" key="1">
    <source>
        <dbReference type="SAM" id="MobiDB-lite"/>
    </source>
</evidence>
<feature type="region of interest" description="Disordered" evidence="1">
    <location>
        <begin position="23"/>
        <end position="121"/>
    </location>
</feature>
<dbReference type="Proteomes" id="UP000017396">
    <property type="component" value="Chromosome"/>
</dbReference>